<dbReference type="InterPro" id="IPR020845">
    <property type="entry name" value="AMP-binding_CS"/>
</dbReference>
<dbReference type="InterPro" id="IPR000873">
    <property type="entry name" value="AMP-dep_synth/lig_dom"/>
</dbReference>
<feature type="domain" description="AMP-dependent synthetase/ligase" evidence="3">
    <location>
        <begin position="12"/>
        <end position="384"/>
    </location>
</feature>
<name>A0ABQ6H9P6_9GAMM</name>
<dbReference type="Proteomes" id="UP001157133">
    <property type="component" value="Unassembled WGS sequence"/>
</dbReference>
<reference evidence="4 5" key="1">
    <citation type="submission" date="2023-03" db="EMBL/GenBank/DDBJ databases">
        <title>Draft genome sequence of Thalassotalea eurytherma JCM 18482T.</title>
        <authorList>
            <person name="Sawabe T."/>
        </authorList>
    </citation>
    <scope>NUCLEOTIDE SEQUENCE [LARGE SCALE GENOMIC DNA]</scope>
    <source>
        <strain evidence="4 5">JCM 18482</strain>
    </source>
</reference>
<dbReference type="SUPFAM" id="SSF56801">
    <property type="entry name" value="Acetyl-CoA synthetase-like"/>
    <property type="match status" value="1"/>
</dbReference>
<sequence>MELQSNLEYVLQHAKNKPDATFLNQPVDGQWHQFSWAEVEQQARRIAAGIKAQNYPAKSRIGIISKNCAHWFITDLAIMMADMISVPIFFNANENTISHIVKHSELKAMFVGKLDEMESAESAIPESVLRIAFPYPTVTASSKWQAWLDNFEPLNDIYLPNLNDVATIIYTSGSTGVPKGVSLTHKNLLAATKCAVETLGLSSSDRCMSYLPLAHITERSLIEGTSMVAGATIYFIESLDTFIDNVKYAKPTRFISVPRLWLKFQSEIFAKIPQRKLDFLLGLPLIGKLLAAKIRKNLGFDEVVRYGSGSAPTPPAVIAWYQKIGINLEEGWGMSETSGLSCGNNPFNRADIGTIGTPLSCVEMKLSEQEEILIRGDAVFEGYYLNPEANESAFVDGWFRTGDRGEITQSGAFKIIGRLKEEFKTSKGKYVSPAPIEGKLCASSNIELACVTGAGLKQPVALVMLSESAVSNKSQLESELIETLNEVNQTLEHHQRLDYLYVCGQDWSIENGLLTPTLKIKRSNIESKYNKLLTDNITDKVLFE</sequence>
<proteinExistence type="predicted"/>
<dbReference type="RefSeq" id="WP_284209100.1">
    <property type="nucleotide sequence ID" value="NZ_BSSU01000018.1"/>
</dbReference>
<evidence type="ECO:0000313" key="5">
    <source>
        <dbReference type="Proteomes" id="UP001157133"/>
    </source>
</evidence>
<dbReference type="PANTHER" id="PTHR43272">
    <property type="entry name" value="LONG-CHAIN-FATTY-ACID--COA LIGASE"/>
    <property type="match status" value="1"/>
</dbReference>
<comment type="caution">
    <text evidence="4">The sequence shown here is derived from an EMBL/GenBank/DDBJ whole genome shotgun (WGS) entry which is preliminary data.</text>
</comment>
<dbReference type="Pfam" id="PF23562">
    <property type="entry name" value="AMP-binding_C_3"/>
    <property type="match status" value="1"/>
</dbReference>
<gene>
    <name evidence="4" type="ORF">theurythT_30790</name>
</gene>
<evidence type="ECO:0000256" key="1">
    <source>
        <dbReference type="ARBA" id="ARBA00022741"/>
    </source>
</evidence>
<evidence type="ECO:0000256" key="2">
    <source>
        <dbReference type="ARBA" id="ARBA00022840"/>
    </source>
</evidence>
<evidence type="ECO:0000259" key="3">
    <source>
        <dbReference type="Pfam" id="PF00501"/>
    </source>
</evidence>
<evidence type="ECO:0000313" key="4">
    <source>
        <dbReference type="EMBL" id="GLX83626.1"/>
    </source>
</evidence>
<dbReference type="EMBL" id="BSSU01000018">
    <property type="protein sequence ID" value="GLX83626.1"/>
    <property type="molecule type" value="Genomic_DNA"/>
</dbReference>
<keyword evidence="2" id="KW-0067">ATP-binding</keyword>
<keyword evidence="1" id="KW-0547">Nucleotide-binding</keyword>
<dbReference type="Gene3D" id="3.40.50.12780">
    <property type="entry name" value="N-terminal domain of ligase-like"/>
    <property type="match status" value="1"/>
</dbReference>
<accession>A0ABQ6H9P6</accession>
<dbReference type="PANTHER" id="PTHR43272:SF33">
    <property type="entry name" value="AMP-BINDING DOMAIN-CONTAINING PROTEIN-RELATED"/>
    <property type="match status" value="1"/>
</dbReference>
<dbReference type="Pfam" id="PF00501">
    <property type="entry name" value="AMP-binding"/>
    <property type="match status" value="1"/>
</dbReference>
<protein>
    <submittedName>
        <fullName evidence="4">Long-chain acyl-CoA synthetase</fullName>
    </submittedName>
</protein>
<keyword evidence="5" id="KW-1185">Reference proteome</keyword>
<organism evidence="4 5">
    <name type="scientific">Thalassotalea eurytherma</name>
    <dbReference type="NCBI Taxonomy" id="1144278"/>
    <lineage>
        <taxon>Bacteria</taxon>
        <taxon>Pseudomonadati</taxon>
        <taxon>Pseudomonadota</taxon>
        <taxon>Gammaproteobacteria</taxon>
        <taxon>Alteromonadales</taxon>
        <taxon>Colwelliaceae</taxon>
        <taxon>Thalassotalea</taxon>
    </lineage>
</organism>
<dbReference type="PROSITE" id="PS00455">
    <property type="entry name" value="AMP_BINDING"/>
    <property type="match status" value="1"/>
</dbReference>
<dbReference type="InterPro" id="IPR042099">
    <property type="entry name" value="ANL_N_sf"/>
</dbReference>